<name>A0AA46S1D7_9BACT</name>
<keyword evidence="1" id="KW-0472">Membrane</keyword>
<evidence type="ECO:0000313" key="3">
    <source>
        <dbReference type="Proteomes" id="UP001164100"/>
    </source>
</evidence>
<protein>
    <recommendedName>
        <fullName evidence="4">TrbC/VirB2 family protein</fullName>
    </recommendedName>
</protein>
<organism evidence="2 3">
    <name type="scientific">Aliarcobacter cryaerophilus</name>
    <dbReference type="NCBI Taxonomy" id="28198"/>
    <lineage>
        <taxon>Bacteria</taxon>
        <taxon>Pseudomonadati</taxon>
        <taxon>Campylobacterota</taxon>
        <taxon>Epsilonproteobacteria</taxon>
        <taxon>Campylobacterales</taxon>
        <taxon>Arcobacteraceae</taxon>
        <taxon>Aliarcobacter</taxon>
    </lineage>
</organism>
<proteinExistence type="predicted"/>
<accession>A0AA46S1D7</accession>
<feature type="transmembrane region" description="Helical" evidence="1">
    <location>
        <begin position="40"/>
        <end position="62"/>
    </location>
</feature>
<dbReference type="EMBL" id="CP099556">
    <property type="protein sequence ID" value="UYF42516.1"/>
    <property type="molecule type" value="Genomic_DNA"/>
</dbReference>
<gene>
    <name evidence="2" type="ORF">NGX11_06290</name>
</gene>
<keyword evidence="1" id="KW-0812">Transmembrane</keyword>
<evidence type="ECO:0000256" key="1">
    <source>
        <dbReference type="SAM" id="Phobius"/>
    </source>
</evidence>
<reference evidence="2" key="1">
    <citation type="journal article" date="2022" name="Front. Microbiol.">
        <title>Species classification and novel plasmid identifications in Arcobacter cryaerophilus and Arcobacter cryaerophilus-like organisms.</title>
        <authorList>
            <person name="Zhou G."/>
            <person name="Wang M."/>
            <person name="Wang H."/>
            <person name="Chen X."/>
            <person name="Gu Y."/>
            <person name="Shao Z."/>
            <person name="Zhang J."/>
            <person name="Zhang M."/>
        </authorList>
    </citation>
    <scope>NUCLEOTIDE SEQUENCE</scope>
    <source>
        <strain evidence="2">ICDCAC48</strain>
    </source>
</reference>
<keyword evidence="1" id="KW-1133">Transmembrane helix</keyword>
<sequence>MLGKKKINLILILMALVLPNLLFGASLSTSKTEEVLEAVRLAFVAICGVTTVILVIYTGFKLYQGQTLPELTKLLWMIAAFGTASAMGSFVDSFMQ</sequence>
<evidence type="ECO:0008006" key="4">
    <source>
        <dbReference type="Google" id="ProtNLM"/>
    </source>
</evidence>
<evidence type="ECO:0000313" key="2">
    <source>
        <dbReference type="EMBL" id="UYF42516.1"/>
    </source>
</evidence>
<dbReference type="AlphaFoldDB" id="A0AA46S1D7"/>
<dbReference type="Proteomes" id="UP001164100">
    <property type="component" value="Chromosome"/>
</dbReference>
<dbReference type="RefSeq" id="WP_263514131.1">
    <property type="nucleotide sequence ID" value="NZ_CP099556.1"/>
</dbReference>
<feature type="transmembrane region" description="Helical" evidence="1">
    <location>
        <begin position="74"/>
        <end position="91"/>
    </location>
</feature>